<feature type="region of interest" description="Disordered" evidence="2">
    <location>
        <begin position="1"/>
        <end position="23"/>
    </location>
</feature>
<evidence type="ECO:0000313" key="5">
    <source>
        <dbReference type="Proteomes" id="UP000282597"/>
    </source>
</evidence>
<sequence length="368" mass="40422">MTDHKNVTQAASSKASTEPTRGAQPFLSASAAPLLRRARSAFWLWLIWLLTTAGGLAGGYLLHQKFKSENMQLVERQQANERALIEAGLKSQQALDALRQLQMQLAQLTGKLDETQARQQALESLSQKFTQSRDDWMLVEIEQTLVLANEQLQLTGNPQRVFGALQNADTQLATSSSPRALAVRKALGRDLAALKAAPHIDLMGLALKLDAVLAQIDNLPLVGEAAEPLTAPATISETPADSQEPLWRIGWQRFKAGLLQQLESFVQVRRLDHADTLLVAPDQGYFLRENLKLRLLSARLALFARNAAQLKTDVQAVATALTRYFDMHAPYTRSALDSIKQIEQAAAEVALPSLEASLQAVRQHKSGS</sequence>
<feature type="coiled-coil region" evidence="1">
    <location>
        <begin position="91"/>
        <end position="125"/>
    </location>
</feature>
<dbReference type="AlphaFoldDB" id="A0A2Z6EV67"/>
<gene>
    <name evidence="4" type="ORF">MCB1EB_1125</name>
</gene>
<keyword evidence="5" id="KW-1185">Reference proteome</keyword>
<dbReference type="PANTHER" id="PTHR38043">
    <property type="entry name" value="PROTEIN HEMX"/>
    <property type="match status" value="1"/>
</dbReference>
<evidence type="ECO:0000313" key="4">
    <source>
        <dbReference type="EMBL" id="BBE09286.1"/>
    </source>
</evidence>
<keyword evidence="1" id="KW-0175">Coiled coil</keyword>
<evidence type="ECO:0000256" key="2">
    <source>
        <dbReference type="SAM" id="MobiDB-lite"/>
    </source>
</evidence>
<name>A0A2Z6EV67_9BURK</name>
<keyword evidence="3" id="KW-1133">Transmembrane helix</keyword>
<dbReference type="InterPro" id="IPR007470">
    <property type="entry name" value="HemX"/>
</dbReference>
<organism evidence="4 5">
    <name type="scientific">Mycoavidus cysteinexigens</name>
    <dbReference type="NCBI Taxonomy" id="1553431"/>
    <lineage>
        <taxon>Bacteria</taxon>
        <taxon>Pseudomonadati</taxon>
        <taxon>Pseudomonadota</taxon>
        <taxon>Betaproteobacteria</taxon>
        <taxon>Burkholderiales</taxon>
        <taxon>Burkholderiaceae</taxon>
        <taxon>Mycoavidus</taxon>
    </lineage>
</organism>
<evidence type="ECO:0000256" key="3">
    <source>
        <dbReference type="SAM" id="Phobius"/>
    </source>
</evidence>
<feature type="transmembrane region" description="Helical" evidence="3">
    <location>
        <begin position="42"/>
        <end position="62"/>
    </location>
</feature>
<feature type="compositionally biased region" description="Polar residues" evidence="2">
    <location>
        <begin position="7"/>
        <end position="19"/>
    </location>
</feature>
<protein>
    <submittedName>
        <fullName evidence="4">Porphobilinogen deaminase</fullName>
    </submittedName>
</protein>
<dbReference type="EMBL" id="AP018150">
    <property type="protein sequence ID" value="BBE09286.1"/>
    <property type="molecule type" value="Genomic_DNA"/>
</dbReference>
<keyword evidence="3" id="KW-0472">Membrane</keyword>
<dbReference type="Proteomes" id="UP000282597">
    <property type="component" value="Chromosome"/>
</dbReference>
<proteinExistence type="predicted"/>
<dbReference type="KEGG" id="mcys:MCB1EB_1125"/>
<evidence type="ECO:0000256" key="1">
    <source>
        <dbReference type="SAM" id="Coils"/>
    </source>
</evidence>
<dbReference type="PANTHER" id="PTHR38043:SF1">
    <property type="entry name" value="PROTEIN HEMX"/>
    <property type="match status" value="1"/>
</dbReference>
<reference evidence="4 5" key="1">
    <citation type="journal article" date="2018" name="Microbes Environ.">
        <title>Comparative Genomic Insights into Endofungal Lifestyles of Two Bacterial Endosymbionts, Mycoavidus cysteinexigens and Burkholderia rhizoxinica.</title>
        <authorList>
            <person name="Sharmin D."/>
            <person name="Guo Y."/>
            <person name="Nishizawa T."/>
            <person name="Ohshima S."/>
            <person name="Sato Y."/>
            <person name="Takashima Y."/>
            <person name="Narisawa K."/>
            <person name="Ohta H."/>
        </authorList>
    </citation>
    <scope>NUCLEOTIDE SEQUENCE [LARGE SCALE GENOMIC DNA]</scope>
    <source>
        <strain evidence="4 5">B1-EB</strain>
    </source>
</reference>
<keyword evidence="3" id="KW-0812">Transmembrane</keyword>
<dbReference type="Pfam" id="PF04375">
    <property type="entry name" value="HemX"/>
    <property type="match status" value="1"/>
</dbReference>
<dbReference type="RefSeq" id="WP_052393631.1">
    <property type="nucleotide sequence ID" value="NZ_AP018150.1"/>
</dbReference>
<accession>A0A2Z6EV67</accession>